<evidence type="ECO:0000256" key="9">
    <source>
        <dbReference type="ARBA" id="ARBA00023125"/>
    </source>
</evidence>
<evidence type="ECO:0000256" key="6">
    <source>
        <dbReference type="ARBA" id="ARBA00023004"/>
    </source>
</evidence>
<feature type="domain" description="4Fe-4S Wbl-type" evidence="13">
    <location>
        <begin position="19"/>
        <end position="83"/>
    </location>
</feature>
<gene>
    <name evidence="12" type="primary">whiB</name>
    <name evidence="14" type="ORF">GCM10010345_92410</name>
</gene>
<dbReference type="PROSITE" id="PS51674">
    <property type="entry name" value="4FE4S_WBL"/>
    <property type="match status" value="1"/>
</dbReference>
<keyword evidence="9 12" id="KW-0238">DNA-binding</keyword>
<dbReference type="InterPro" id="IPR003482">
    <property type="entry name" value="Whib"/>
</dbReference>
<dbReference type="Pfam" id="PF02467">
    <property type="entry name" value="Whib"/>
    <property type="match status" value="1"/>
</dbReference>
<keyword evidence="8 12" id="KW-0805">Transcription regulation</keyword>
<comment type="caution">
    <text evidence="14">The sequence shown here is derived from an EMBL/GenBank/DDBJ whole genome shotgun (WGS) entry which is preliminary data.</text>
</comment>
<evidence type="ECO:0000313" key="14">
    <source>
        <dbReference type="EMBL" id="GHA75794.1"/>
    </source>
</evidence>
<keyword evidence="5 12" id="KW-0479">Metal-binding</keyword>
<dbReference type="InterPro" id="IPR034768">
    <property type="entry name" value="4FE4S_WBL"/>
</dbReference>
<accession>A0ABQ3DCU0</accession>
<organism evidence="14 15">
    <name type="scientific">Streptomyces canarius</name>
    <dbReference type="NCBI Taxonomy" id="285453"/>
    <lineage>
        <taxon>Bacteria</taxon>
        <taxon>Bacillati</taxon>
        <taxon>Actinomycetota</taxon>
        <taxon>Actinomycetes</taxon>
        <taxon>Kitasatosporales</taxon>
        <taxon>Streptomycetaceae</taxon>
        <taxon>Streptomyces</taxon>
    </lineage>
</organism>
<evidence type="ECO:0000256" key="2">
    <source>
        <dbReference type="ARBA" id="ARBA00006597"/>
    </source>
</evidence>
<keyword evidence="4 12" id="KW-0963">Cytoplasm</keyword>
<evidence type="ECO:0000256" key="12">
    <source>
        <dbReference type="HAMAP-Rule" id="MF_01479"/>
    </source>
</evidence>
<dbReference type="PANTHER" id="PTHR38839:SF5">
    <property type="entry name" value="TRANSCRIPTIONAL REGULATOR WHID"/>
    <property type="match status" value="1"/>
</dbReference>
<evidence type="ECO:0000256" key="11">
    <source>
        <dbReference type="ARBA" id="ARBA00023163"/>
    </source>
</evidence>
<keyword evidence="6 12" id="KW-0408">Iron</keyword>
<comment type="PTM">
    <text evidence="12">The Fe-S cluster can be nitrosylated by nitric oxide (NO).</text>
</comment>
<protein>
    <recommendedName>
        <fullName evidence="12">Transcriptional regulator WhiB</fullName>
    </recommendedName>
</protein>
<comment type="subcellular location">
    <subcellularLocation>
        <location evidence="1 12">Cytoplasm</location>
    </subcellularLocation>
</comment>
<feature type="binding site" evidence="12">
    <location>
        <position position="53"/>
    </location>
    <ligand>
        <name>[4Fe-4S] cluster</name>
        <dbReference type="ChEBI" id="CHEBI:49883"/>
    </ligand>
</feature>
<keyword evidence="10 12" id="KW-1015">Disulfide bond</keyword>
<keyword evidence="7 12" id="KW-0411">Iron-sulfur</keyword>
<evidence type="ECO:0000256" key="7">
    <source>
        <dbReference type="ARBA" id="ARBA00023014"/>
    </source>
</evidence>
<evidence type="ECO:0000256" key="10">
    <source>
        <dbReference type="ARBA" id="ARBA00023157"/>
    </source>
</evidence>
<evidence type="ECO:0000256" key="1">
    <source>
        <dbReference type="ARBA" id="ARBA00004496"/>
    </source>
</evidence>
<keyword evidence="11 12" id="KW-0804">Transcription</keyword>
<dbReference type="PANTHER" id="PTHR38839">
    <property type="entry name" value="TRANSCRIPTIONAL REGULATOR WHID-RELATED"/>
    <property type="match status" value="1"/>
</dbReference>
<reference evidence="15" key="1">
    <citation type="journal article" date="2019" name="Int. J. Syst. Evol. Microbiol.">
        <title>The Global Catalogue of Microorganisms (GCM) 10K type strain sequencing project: providing services to taxonomists for standard genome sequencing and annotation.</title>
        <authorList>
            <consortium name="The Broad Institute Genomics Platform"/>
            <consortium name="The Broad Institute Genome Sequencing Center for Infectious Disease"/>
            <person name="Wu L."/>
            <person name="Ma J."/>
        </authorList>
    </citation>
    <scope>NUCLEOTIDE SEQUENCE [LARGE SCALE GENOMIC DNA]</scope>
    <source>
        <strain evidence="15">JCM 4733</strain>
    </source>
</reference>
<feature type="binding site" evidence="12">
    <location>
        <position position="50"/>
    </location>
    <ligand>
        <name>[4Fe-4S] cluster</name>
        <dbReference type="ChEBI" id="CHEBI:49883"/>
    </ligand>
</feature>
<comment type="cofactor">
    <cofactor evidence="12">
        <name>[4Fe-4S] cluster</name>
        <dbReference type="ChEBI" id="CHEBI:49883"/>
    </cofactor>
    <text evidence="12">Binds 1 [4Fe-4S] cluster per subunit. Following nitrosylation of the [4Fe-4S] cluster binds 1 [4Fe-8(NO)] cluster per subunit.</text>
</comment>
<evidence type="ECO:0000256" key="4">
    <source>
        <dbReference type="ARBA" id="ARBA00022490"/>
    </source>
</evidence>
<name>A0ABQ3DCU0_9ACTN</name>
<dbReference type="RefSeq" id="WP_189895150.1">
    <property type="nucleotide sequence ID" value="NZ_BMVN01000107.1"/>
</dbReference>
<evidence type="ECO:0000256" key="8">
    <source>
        <dbReference type="ARBA" id="ARBA00023015"/>
    </source>
</evidence>
<proteinExistence type="inferred from homology"/>
<sequence>MRTRLLPLLSDWEWQERAACRGMSSAVFFSPVGERGHERRKREERARRICGRCEVIEACAAMALDCRERYGVWGGMSAGERQGILGTGRQGADHVTS</sequence>
<feature type="binding site" evidence="12">
    <location>
        <position position="20"/>
    </location>
    <ligand>
        <name>[4Fe-4S] cluster</name>
        <dbReference type="ChEBI" id="CHEBI:49883"/>
    </ligand>
</feature>
<evidence type="ECO:0000259" key="13">
    <source>
        <dbReference type="PROSITE" id="PS51674"/>
    </source>
</evidence>
<evidence type="ECO:0000256" key="5">
    <source>
        <dbReference type="ARBA" id="ARBA00022723"/>
    </source>
</evidence>
<feature type="binding site" evidence="12">
    <location>
        <position position="59"/>
    </location>
    <ligand>
        <name>[4Fe-4S] cluster</name>
        <dbReference type="ChEBI" id="CHEBI:49883"/>
    </ligand>
</feature>
<evidence type="ECO:0000313" key="15">
    <source>
        <dbReference type="Proteomes" id="UP000653644"/>
    </source>
</evidence>
<keyword evidence="3 12" id="KW-0004">4Fe-4S</keyword>
<evidence type="ECO:0000256" key="3">
    <source>
        <dbReference type="ARBA" id="ARBA00022485"/>
    </source>
</evidence>
<dbReference type="EMBL" id="BMVN01000107">
    <property type="protein sequence ID" value="GHA75794.1"/>
    <property type="molecule type" value="Genomic_DNA"/>
</dbReference>
<dbReference type="Proteomes" id="UP000653644">
    <property type="component" value="Unassembled WGS sequence"/>
</dbReference>
<comment type="function">
    <text evidence="12">Acts as a transcriptional regulator. Probably redox-responsive. The apo- but not holo-form probably binds DNA.</text>
</comment>
<comment type="similarity">
    <text evidence="2 12">Belongs to the WhiB family.</text>
</comment>
<comment type="PTM">
    <text evidence="12">Upon Fe-S cluster removal intramolecular disulfide bonds are formed.</text>
</comment>
<keyword evidence="15" id="KW-1185">Reference proteome</keyword>
<dbReference type="HAMAP" id="MF_01479">
    <property type="entry name" value="WhiB"/>
    <property type="match status" value="1"/>
</dbReference>